<dbReference type="GO" id="GO:0051920">
    <property type="term" value="F:peroxiredoxin activity"/>
    <property type="evidence" value="ECO:0007669"/>
    <property type="project" value="InterPro"/>
</dbReference>
<dbReference type="InterPro" id="IPR003779">
    <property type="entry name" value="CMD-like"/>
</dbReference>
<dbReference type="Proteomes" id="UP000185713">
    <property type="component" value="Unassembled WGS sequence"/>
</dbReference>
<evidence type="ECO:0000313" key="4">
    <source>
        <dbReference type="EMBL" id="SMH31727.1"/>
    </source>
</evidence>
<keyword evidence="4" id="KW-0560">Oxidoreductase</keyword>
<protein>
    <submittedName>
        <fullName evidence="2 3">Carboxymuconolactone decarboxylase</fullName>
    </submittedName>
    <submittedName>
        <fullName evidence="4">Uncharacterized conserved protein YurZ, alkylhydroperoxidase/carboxymuconolactone decarboxylase family</fullName>
    </submittedName>
</protein>
<proteinExistence type="predicted"/>
<evidence type="ECO:0000313" key="6">
    <source>
        <dbReference type="Proteomes" id="UP000193969"/>
    </source>
</evidence>
<gene>
    <name evidence="3" type="ORF">EFE41_00740</name>
    <name evidence="2" type="ORF">MPF_0855</name>
    <name evidence="4" type="ORF">SAMN06264941_0494</name>
</gene>
<dbReference type="Proteomes" id="UP000193969">
    <property type="component" value="Unassembled WGS sequence"/>
</dbReference>
<dbReference type="InterPro" id="IPR029032">
    <property type="entry name" value="AhpD-like"/>
</dbReference>
<dbReference type="EMBL" id="RJJH01000001">
    <property type="protein sequence ID" value="RNI13150.1"/>
    <property type="molecule type" value="Genomic_DNA"/>
</dbReference>
<dbReference type="AlphaFoldDB" id="A0A1L9C666"/>
<dbReference type="EMBL" id="JWTK01000002">
    <property type="protein sequence ID" value="OJH50060.1"/>
    <property type="molecule type" value="Genomic_DNA"/>
</dbReference>
<evidence type="ECO:0000313" key="2">
    <source>
        <dbReference type="EMBL" id="OJH50060.1"/>
    </source>
</evidence>
<evidence type="ECO:0000313" key="5">
    <source>
        <dbReference type="Proteomes" id="UP000185713"/>
    </source>
</evidence>
<reference evidence="3 7" key="4">
    <citation type="submission" date="2018-10" db="EMBL/GenBank/DDBJ databases">
        <title>Cultivation of a novel Methanohalophilus strain from Kebrit Deep of the Red Sea and a genomic comparison of members of the genus Methanohalophilus.</title>
        <authorList>
            <person name="Guan Y."/>
            <person name="Ngugi D.K."/>
            <person name="Stingl U."/>
        </authorList>
    </citation>
    <scope>NUCLEOTIDE SEQUENCE [LARGE SCALE GENOMIC DNA]</scope>
    <source>
        <strain evidence="3 7">DSM 7471</strain>
    </source>
</reference>
<reference evidence="4" key="3">
    <citation type="submission" date="2017-04" db="EMBL/GenBank/DDBJ databases">
        <authorList>
            <person name="Afonso C.L."/>
            <person name="Miller P.J."/>
            <person name="Scott M.A."/>
            <person name="Spackman E."/>
            <person name="Goraichik I."/>
            <person name="Dimitrov K.M."/>
            <person name="Suarez D.L."/>
            <person name="Swayne D.E."/>
        </authorList>
    </citation>
    <scope>NUCLEOTIDE SEQUENCE [LARGE SCALE GENOMIC DNA]</scope>
    <source>
        <strain evidence="4">FDF-1</strain>
    </source>
</reference>
<reference evidence="2 5" key="1">
    <citation type="submission" date="2014-12" db="EMBL/GenBank/DDBJ databases">
        <title>The genome sequence of Methanohalophilus portucalensis strain FDF1.</title>
        <authorList>
            <person name="Lai M.-C."/>
            <person name="Lai S.-J."/>
        </authorList>
    </citation>
    <scope>NUCLEOTIDE SEQUENCE [LARGE SCALE GENOMIC DNA]</scope>
    <source>
        <strain evidence="2 5">FDF-1</strain>
    </source>
</reference>
<dbReference type="Gene3D" id="1.20.1290.10">
    <property type="entry name" value="AhpD-like"/>
    <property type="match status" value="1"/>
</dbReference>
<reference evidence="6" key="2">
    <citation type="submission" date="2017-04" db="EMBL/GenBank/DDBJ databases">
        <authorList>
            <person name="Varghese N."/>
            <person name="Submissions S."/>
        </authorList>
    </citation>
    <scope>NUCLEOTIDE SEQUENCE [LARGE SCALE GENOMIC DNA]</scope>
    <source>
        <strain evidence="6">FDF-1</strain>
    </source>
</reference>
<dbReference type="RefSeq" id="WP_072359319.1">
    <property type="nucleotide sequence ID" value="NZ_FXBN01000001.1"/>
</dbReference>
<evidence type="ECO:0000313" key="7">
    <source>
        <dbReference type="Proteomes" id="UP000278252"/>
    </source>
</evidence>
<dbReference type="EMBL" id="FXBN01000001">
    <property type="protein sequence ID" value="SMH31727.1"/>
    <property type="molecule type" value="Genomic_DNA"/>
</dbReference>
<keyword evidence="6" id="KW-1185">Reference proteome</keyword>
<dbReference type="Pfam" id="PF02627">
    <property type="entry name" value="CMD"/>
    <property type="match status" value="1"/>
</dbReference>
<dbReference type="STRING" id="523843.SAMN06264941_0494"/>
<dbReference type="OrthoDB" id="139309at2157"/>
<evidence type="ECO:0000259" key="1">
    <source>
        <dbReference type="Pfam" id="PF02627"/>
    </source>
</evidence>
<evidence type="ECO:0000313" key="3">
    <source>
        <dbReference type="EMBL" id="RNI13150.1"/>
    </source>
</evidence>
<accession>A0A1L9C666</accession>
<feature type="domain" description="Carboxymuconolactone decarboxylase-like" evidence="1">
    <location>
        <begin position="28"/>
        <end position="105"/>
    </location>
</feature>
<dbReference type="SUPFAM" id="SSF69118">
    <property type="entry name" value="AhpD-like"/>
    <property type="match status" value="1"/>
</dbReference>
<keyword evidence="4" id="KW-0575">Peroxidase</keyword>
<name>A0A1L9C666_9EURY</name>
<sequence length="119" mass="13569">MGTNADDVKEIKGFLPRSIRYAQDINEDFSEALASFYTAVWEDREDGLSMKEKHLLVFSIACSNNNSESAVKILERLKKFGATRTEITDCMMIAAWTGGIQNFTDFSRQVLKQMDKLEF</sequence>
<organism evidence="2 5">
    <name type="scientific">Methanohalophilus portucalensis FDF-1</name>
    <dbReference type="NCBI Taxonomy" id="523843"/>
    <lineage>
        <taxon>Archaea</taxon>
        <taxon>Methanobacteriati</taxon>
        <taxon>Methanobacteriota</taxon>
        <taxon>Stenosarchaea group</taxon>
        <taxon>Methanomicrobia</taxon>
        <taxon>Methanosarcinales</taxon>
        <taxon>Methanosarcinaceae</taxon>
        <taxon>Methanohalophilus</taxon>
    </lineage>
</organism>
<dbReference type="Proteomes" id="UP000278252">
    <property type="component" value="Unassembled WGS sequence"/>
</dbReference>